<feature type="transmembrane region" description="Helical" evidence="1">
    <location>
        <begin position="95"/>
        <end position="121"/>
    </location>
</feature>
<dbReference type="PANTHER" id="PTHR34220:SF7">
    <property type="entry name" value="SENSOR HISTIDINE KINASE YPDA"/>
    <property type="match status" value="1"/>
</dbReference>
<keyword evidence="1" id="KW-0812">Transmembrane</keyword>
<feature type="transmembrane region" description="Helical" evidence="1">
    <location>
        <begin position="34"/>
        <end position="54"/>
    </location>
</feature>
<sequence length="350" mass="37195">MKDSQILSTFQEFPAESPPPPPRVLVFDACHVGVILRAVLFVEAVIGVGAMYGAATFWGWLAGLSLLTGGALPATLAWLIAACSLKQRLAGLPRVGQYVAGVGLGALAGLYGCALMALVGVVESAPWLASAFSGALLSAMLVAALVLRAKGRAPAATAARLSELQARIRPHFLFNTLNSAIALVRAEPAKAEALLEDLSDLFRHALVDQGESVTLAEEITLAERYLAIEQVRFGERLRVNWVIDPEAGEARLPPLLLQPLVENAVKHGVEPSASGAEVTVSTQRRGALVVVKVTNTVPSGQGQRGHGVALDNVRDRLRLLHDVQGQFRTALKEGVYQVRIEIPIHEGEVA</sequence>
<dbReference type="Pfam" id="PF06580">
    <property type="entry name" value="His_kinase"/>
    <property type="match status" value="1"/>
</dbReference>
<name>A0A9X1VVW7_9BURK</name>
<evidence type="ECO:0000259" key="2">
    <source>
        <dbReference type="Pfam" id="PF06580"/>
    </source>
</evidence>
<dbReference type="InterPro" id="IPR036890">
    <property type="entry name" value="HATPase_C_sf"/>
</dbReference>
<evidence type="ECO:0000313" key="4">
    <source>
        <dbReference type="Proteomes" id="UP001139447"/>
    </source>
</evidence>
<keyword evidence="1" id="KW-0472">Membrane</keyword>
<keyword evidence="4" id="KW-1185">Reference proteome</keyword>
<gene>
    <name evidence="3" type="ORF">MMF98_14135</name>
</gene>
<dbReference type="EMBL" id="JALGBI010000001">
    <property type="protein sequence ID" value="MCJ0764352.1"/>
    <property type="molecule type" value="Genomic_DNA"/>
</dbReference>
<evidence type="ECO:0000313" key="3">
    <source>
        <dbReference type="EMBL" id="MCJ0764352.1"/>
    </source>
</evidence>
<comment type="caution">
    <text evidence="3">The sequence shown here is derived from an EMBL/GenBank/DDBJ whole genome shotgun (WGS) entry which is preliminary data.</text>
</comment>
<keyword evidence="3" id="KW-0808">Transferase</keyword>
<keyword evidence="1" id="KW-1133">Transmembrane helix</keyword>
<dbReference type="SUPFAM" id="SSF55874">
    <property type="entry name" value="ATPase domain of HSP90 chaperone/DNA topoisomerase II/histidine kinase"/>
    <property type="match status" value="1"/>
</dbReference>
<proteinExistence type="predicted"/>
<dbReference type="Proteomes" id="UP001139447">
    <property type="component" value="Unassembled WGS sequence"/>
</dbReference>
<keyword evidence="3" id="KW-0418">Kinase</keyword>
<dbReference type="Gene3D" id="3.30.565.10">
    <property type="entry name" value="Histidine kinase-like ATPase, C-terminal domain"/>
    <property type="match status" value="1"/>
</dbReference>
<evidence type="ECO:0000256" key="1">
    <source>
        <dbReference type="SAM" id="Phobius"/>
    </source>
</evidence>
<dbReference type="RefSeq" id="WP_243306965.1">
    <property type="nucleotide sequence ID" value="NZ_JALGBI010000001.1"/>
</dbReference>
<feature type="domain" description="Signal transduction histidine kinase internal region" evidence="2">
    <location>
        <begin position="159"/>
        <end position="237"/>
    </location>
</feature>
<organism evidence="3 4">
    <name type="scientific">Variovorax terrae</name>
    <dbReference type="NCBI Taxonomy" id="2923278"/>
    <lineage>
        <taxon>Bacteria</taxon>
        <taxon>Pseudomonadati</taxon>
        <taxon>Pseudomonadota</taxon>
        <taxon>Betaproteobacteria</taxon>
        <taxon>Burkholderiales</taxon>
        <taxon>Comamonadaceae</taxon>
        <taxon>Variovorax</taxon>
    </lineage>
</organism>
<accession>A0A9X1VVW7</accession>
<reference evidence="3" key="1">
    <citation type="submission" date="2022-03" db="EMBL/GenBank/DDBJ databases">
        <authorList>
            <person name="Woo C.Y."/>
        </authorList>
    </citation>
    <scope>NUCLEOTIDE SEQUENCE</scope>
    <source>
        <strain evidence="3">CYS-02</strain>
    </source>
</reference>
<dbReference type="GO" id="GO:0000155">
    <property type="term" value="F:phosphorelay sensor kinase activity"/>
    <property type="evidence" value="ECO:0007669"/>
    <property type="project" value="InterPro"/>
</dbReference>
<dbReference type="InterPro" id="IPR050640">
    <property type="entry name" value="Bact_2-comp_sensor_kinase"/>
</dbReference>
<protein>
    <submittedName>
        <fullName evidence="3">Histidine kinase</fullName>
    </submittedName>
</protein>
<dbReference type="AlphaFoldDB" id="A0A9X1VVW7"/>
<feature type="transmembrane region" description="Helical" evidence="1">
    <location>
        <begin position="60"/>
        <end position="83"/>
    </location>
</feature>
<dbReference type="InterPro" id="IPR010559">
    <property type="entry name" value="Sig_transdc_His_kin_internal"/>
</dbReference>
<dbReference type="PANTHER" id="PTHR34220">
    <property type="entry name" value="SENSOR HISTIDINE KINASE YPDA"/>
    <property type="match status" value="1"/>
</dbReference>
<dbReference type="GO" id="GO:0016020">
    <property type="term" value="C:membrane"/>
    <property type="evidence" value="ECO:0007669"/>
    <property type="project" value="InterPro"/>
</dbReference>
<feature type="transmembrane region" description="Helical" evidence="1">
    <location>
        <begin position="127"/>
        <end position="147"/>
    </location>
</feature>